<protein>
    <submittedName>
        <fullName evidence="1">Uncharacterized protein</fullName>
    </submittedName>
</protein>
<evidence type="ECO:0000313" key="2">
    <source>
        <dbReference type="Proteomes" id="UP000509241"/>
    </source>
</evidence>
<organism evidence="1 2">
    <name type="scientific">Natrinema halophilum</name>
    <dbReference type="NCBI Taxonomy" id="1699371"/>
    <lineage>
        <taxon>Archaea</taxon>
        <taxon>Methanobacteriati</taxon>
        <taxon>Methanobacteriota</taxon>
        <taxon>Stenosarchaea group</taxon>
        <taxon>Halobacteria</taxon>
        <taxon>Halobacteriales</taxon>
        <taxon>Natrialbaceae</taxon>
        <taxon>Natrinema</taxon>
    </lineage>
</organism>
<proteinExistence type="predicted"/>
<dbReference type="GeneID" id="56031784"/>
<dbReference type="Proteomes" id="UP000509241">
    <property type="component" value="Chromosome"/>
</dbReference>
<accession>A0A7D5L352</accession>
<dbReference type="RefSeq" id="WP_179259228.1">
    <property type="nucleotide sequence ID" value="NZ_CP058601.1"/>
</dbReference>
<gene>
    <name evidence="1" type="ORF">HYG82_00795</name>
</gene>
<dbReference type="OrthoDB" id="166257at2157"/>
<dbReference type="KEGG" id="haly:HYG82_00795"/>
<name>A0A7D5L352_9EURY</name>
<keyword evidence="2" id="KW-1185">Reference proteome</keyword>
<dbReference type="AlphaFoldDB" id="A0A7D5L352"/>
<evidence type="ECO:0000313" key="1">
    <source>
        <dbReference type="EMBL" id="QLG47485.1"/>
    </source>
</evidence>
<sequence>MSSRENKSQGVTGHQRGRKLIARLVDVGSEHVESLSWHLGNRVTVEADAERRFELAHRHSRRTVTAFEVTDYTCVLRLRTPIGREKFYGVANADVSSRFDDEWVRTC</sequence>
<dbReference type="EMBL" id="CP058601">
    <property type="protein sequence ID" value="QLG47485.1"/>
    <property type="molecule type" value="Genomic_DNA"/>
</dbReference>
<reference evidence="1 2" key="1">
    <citation type="submission" date="2020-07" db="EMBL/GenBank/DDBJ databases">
        <authorList>
            <person name="Cui H."/>
        </authorList>
    </citation>
    <scope>NUCLEOTIDE SEQUENCE [LARGE SCALE GENOMIC DNA]</scope>
    <source>
        <strain evidence="1 2">YPL8</strain>
    </source>
</reference>